<evidence type="ECO:0000259" key="8">
    <source>
        <dbReference type="PROSITE" id="PS50893"/>
    </source>
</evidence>
<dbReference type="AlphaFoldDB" id="A0A109J6S4"/>
<evidence type="ECO:0000256" key="2">
    <source>
        <dbReference type="ARBA" id="ARBA00022448"/>
    </source>
</evidence>
<dbReference type="SMART" id="SM00382">
    <property type="entry name" value="AAA"/>
    <property type="match status" value="2"/>
</dbReference>
<dbReference type="CDD" id="cd03215">
    <property type="entry name" value="ABC_Carb_Monos_II"/>
    <property type="match status" value="1"/>
</dbReference>
<accession>A0A109J6S4</accession>
<evidence type="ECO:0000313" key="9">
    <source>
        <dbReference type="EMBL" id="KWV43247.1"/>
    </source>
</evidence>
<dbReference type="InterPro" id="IPR027417">
    <property type="entry name" value="P-loop_NTPase"/>
</dbReference>
<sequence>MSQIIAAETDPADILKLSQVVKTFGGARALDGAGLTVRRGTVHGLVGQNGAGKSTLIKVLAGLHQPDDGAIEIDGTTHARLTPKLAEELGIHFIHQDRLLPPSFTVGEALFLGDEPSLGATPFLDRRRMRHEAARLLKFYFEIELPQNALISELTTAEKQIIQITRALIRKPKVLVFDEPTAALVRQEADILFRLIRRLANEGVTILYISHYLREIEDICQTVTILRNGRDVATLALSETSAEEIGQLMIARETGDLFPARQVRLGEEFLRVQDLAVAGKFEPVSFTLRRGEVLGITGLLGSGAKDLMRVLFGLERATSGTIVHEDRNVGLASPRDAAKARFALVPEDRRRHGVALDMSVRENVTIASLGRFLRFGRLDRKAEAGETDKLVRKLQIKADGREALVRSLSGGNQQKVAIAKWLARDTDLYLLDEPTVGVDIGAKAEIYALIADLVSSGASVILLSTDLDELVGMTDRVLVMFRGRVTRELQSSHTMANDILAEATGARERLRHVS</sequence>
<dbReference type="Pfam" id="PF00005">
    <property type="entry name" value="ABC_tran"/>
    <property type="match status" value="2"/>
</dbReference>
<evidence type="ECO:0000313" key="12">
    <source>
        <dbReference type="EMBL" id="KWV48069.1"/>
    </source>
</evidence>
<evidence type="ECO:0000256" key="3">
    <source>
        <dbReference type="ARBA" id="ARBA00022597"/>
    </source>
</evidence>
<organism evidence="10 13">
    <name type="scientific">Rhizobium altiplani</name>
    <dbReference type="NCBI Taxonomy" id="1864509"/>
    <lineage>
        <taxon>Bacteria</taxon>
        <taxon>Pseudomonadati</taxon>
        <taxon>Pseudomonadota</taxon>
        <taxon>Alphaproteobacteria</taxon>
        <taxon>Hyphomicrobiales</taxon>
        <taxon>Rhizobiaceae</taxon>
        <taxon>Rhizobium/Agrobacterium group</taxon>
        <taxon>Rhizobium</taxon>
    </lineage>
</organism>
<keyword evidence="5" id="KW-0547">Nucleotide-binding</keyword>
<dbReference type="SUPFAM" id="SSF52540">
    <property type="entry name" value="P-loop containing nucleoside triphosphate hydrolases"/>
    <property type="match status" value="2"/>
</dbReference>
<evidence type="ECO:0000256" key="1">
    <source>
        <dbReference type="ARBA" id="ARBA00005417"/>
    </source>
</evidence>
<comment type="similarity">
    <text evidence="1">Belongs to the ABC transporter superfamily.</text>
</comment>
<dbReference type="InterPro" id="IPR003439">
    <property type="entry name" value="ABC_transporter-like_ATP-bd"/>
</dbReference>
<keyword evidence="4" id="KW-0677">Repeat</keyword>
<evidence type="ECO:0000256" key="6">
    <source>
        <dbReference type="ARBA" id="ARBA00022840"/>
    </source>
</evidence>
<dbReference type="Gene3D" id="3.40.50.300">
    <property type="entry name" value="P-loop containing nucleotide triphosphate hydrolases"/>
    <property type="match status" value="2"/>
</dbReference>
<keyword evidence="7" id="KW-0472">Membrane</keyword>
<dbReference type="CDD" id="cd03216">
    <property type="entry name" value="ABC_Carb_Monos_I"/>
    <property type="match status" value="1"/>
</dbReference>
<feature type="domain" description="ABC transporter" evidence="8">
    <location>
        <begin position="15"/>
        <end position="253"/>
    </location>
</feature>
<protein>
    <submittedName>
        <fullName evidence="10">Sugar ABC transporter</fullName>
    </submittedName>
</protein>
<dbReference type="PROSITE" id="PS50893">
    <property type="entry name" value="ABC_TRANSPORTER_2"/>
    <property type="match status" value="2"/>
</dbReference>
<feature type="domain" description="ABC transporter" evidence="8">
    <location>
        <begin position="263"/>
        <end position="507"/>
    </location>
</feature>
<evidence type="ECO:0000313" key="10">
    <source>
        <dbReference type="EMBL" id="KWV43308.1"/>
    </source>
</evidence>
<dbReference type="InterPro" id="IPR003593">
    <property type="entry name" value="AAA+_ATPase"/>
</dbReference>
<dbReference type="PANTHER" id="PTHR43790">
    <property type="entry name" value="CARBOHYDRATE TRANSPORT ATP-BINDING PROTEIN MG119-RELATED"/>
    <property type="match status" value="1"/>
</dbReference>
<dbReference type="Proteomes" id="UP000068164">
    <property type="component" value="Unassembled WGS sequence"/>
</dbReference>
<proteinExistence type="inferred from homology"/>
<reference evidence="10 13" key="1">
    <citation type="submission" date="2015-11" db="EMBL/GenBank/DDBJ databases">
        <title>Draft Genome Sequence of the Strain BR 10423 (Rhizobium sp.) isolated from nodules of Mimosa pudica.</title>
        <authorList>
            <person name="Barauna A.C."/>
            <person name="Zilli J.E."/>
            <person name="Simoes-Araujo J.L."/>
            <person name="Reis V.M."/>
            <person name="James E.K."/>
            <person name="Reis F.B.Jr."/>
            <person name="Rouws L.F."/>
            <person name="Passos S.R."/>
            <person name="Gois S.R."/>
        </authorList>
    </citation>
    <scope>NUCLEOTIDE SEQUENCE [LARGE SCALE GENOMIC DNA]</scope>
    <source>
        <strain evidence="10 13">BR10423</strain>
    </source>
</reference>
<gene>
    <name evidence="12" type="ORF">AS026_12210</name>
    <name evidence="11" type="ORF">AS026_19690</name>
    <name evidence="10" type="ORF">AS026_20020</name>
    <name evidence="9" type="ORF">AS026_20170</name>
</gene>
<dbReference type="InterPro" id="IPR017871">
    <property type="entry name" value="ABC_transporter-like_CS"/>
</dbReference>
<evidence type="ECO:0000313" key="13">
    <source>
        <dbReference type="Proteomes" id="UP000068164"/>
    </source>
</evidence>
<keyword evidence="13" id="KW-1185">Reference proteome</keyword>
<dbReference type="EMBL" id="LNCD01000130">
    <property type="protein sequence ID" value="KWV43247.1"/>
    <property type="molecule type" value="Genomic_DNA"/>
</dbReference>
<dbReference type="RefSeq" id="WP_037075242.1">
    <property type="nucleotide sequence ID" value="NZ_LNCD01000099.1"/>
</dbReference>
<evidence type="ECO:0000256" key="7">
    <source>
        <dbReference type="ARBA" id="ARBA00023136"/>
    </source>
</evidence>
<evidence type="ECO:0000313" key="11">
    <source>
        <dbReference type="EMBL" id="KWV43428.1"/>
    </source>
</evidence>
<evidence type="ECO:0000256" key="5">
    <source>
        <dbReference type="ARBA" id="ARBA00022741"/>
    </source>
</evidence>
<dbReference type="EMBL" id="LNCD01000129">
    <property type="protein sequence ID" value="KWV43308.1"/>
    <property type="molecule type" value="Genomic_DNA"/>
</dbReference>
<dbReference type="GO" id="GO:0005524">
    <property type="term" value="F:ATP binding"/>
    <property type="evidence" value="ECO:0007669"/>
    <property type="project" value="UniProtKB-KW"/>
</dbReference>
<keyword evidence="3" id="KW-0762">Sugar transport</keyword>
<dbReference type="EMBL" id="LNCD01000099">
    <property type="protein sequence ID" value="KWV48069.1"/>
    <property type="molecule type" value="Genomic_DNA"/>
</dbReference>
<keyword evidence="2" id="KW-0813">Transport</keyword>
<dbReference type="OrthoDB" id="9805029at2"/>
<dbReference type="PANTHER" id="PTHR43790:SF9">
    <property type="entry name" value="GALACTOFURANOSE TRANSPORTER ATP-BINDING PROTEIN YTFR"/>
    <property type="match status" value="1"/>
</dbReference>
<name>A0A109J6S4_9HYPH</name>
<dbReference type="PROSITE" id="PS00211">
    <property type="entry name" value="ABC_TRANSPORTER_1"/>
    <property type="match status" value="1"/>
</dbReference>
<dbReference type="GO" id="GO:0016887">
    <property type="term" value="F:ATP hydrolysis activity"/>
    <property type="evidence" value="ECO:0007669"/>
    <property type="project" value="InterPro"/>
</dbReference>
<comment type="caution">
    <text evidence="10">The sequence shown here is derived from an EMBL/GenBank/DDBJ whole genome shotgun (WGS) entry which is preliminary data.</text>
</comment>
<evidence type="ECO:0000256" key="4">
    <source>
        <dbReference type="ARBA" id="ARBA00022737"/>
    </source>
</evidence>
<dbReference type="EMBL" id="LNCD01000128">
    <property type="protein sequence ID" value="KWV43428.1"/>
    <property type="molecule type" value="Genomic_DNA"/>
</dbReference>
<dbReference type="InterPro" id="IPR050107">
    <property type="entry name" value="ABC_carbohydrate_import_ATPase"/>
</dbReference>
<keyword evidence="6" id="KW-0067">ATP-binding</keyword>